<dbReference type="PANTHER" id="PTHR15114">
    <property type="entry name" value="REPLICATION PROTEIN A3"/>
    <property type="match status" value="1"/>
</dbReference>
<evidence type="ECO:0000256" key="2">
    <source>
        <dbReference type="ARBA" id="ARBA00009761"/>
    </source>
</evidence>
<evidence type="ECO:0000313" key="5">
    <source>
        <dbReference type="Proteomes" id="UP001152799"/>
    </source>
</evidence>
<dbReference type="GO" id="GO:0006284">
    <property type="term" value="P:base-excision repair"/>
    <property type="evidence" value="ECO:0007669"/>
    <property type="project" value="TreeGrafter"/>
</dbReference>
<organism evidence="4 5">
    <name type="scientific">Ceutorhynchus assimilis</name>
    <name type="common">cabbage seed weevil</name>
    <dbReference type="NCBI Taxonomy" id="467358"/>
    <lineage>
        <taxon>Eukaryota</taxon>
        <taxon>Metazoa</taxon>
        <taxon>Ecdysozoa</taxon>
        <taxon>Arthropoda</taxon>
        <taxon>Hexapoda</taxon>
        <taxon>Insecta</taxon>
        <taxon>Pterygota</taxon>
        <taxon>Neoptera</taxon>
        <taxon>Endopterygota</taxon>
        <taxon>Coleoptera</taxon>
        <taxon>Polyphaga</taxon>
        <taxon>Cucujiformia</taxon>
        <taxon>Curculionidae</taxon>
        <taxon>Ceutorhynchinae</taxon>
        <taxon>Ceutorhynchus</taxon>
    </lineage>
</organism>
<dbReference type="AlphaFoldDB" id="A0A9N9QGN6"/>
<dbReference type="GO" id="GO:0035861">
    <property type="term" value="C:site of double-strand break"/>
    <property type="evidence" value="ECO:0007669"/>
    <property type="project" value="TreeGrafter"/>
</dbReference>
<dbReference type="InterPro" id="IPR013970">
    <property type="entry name" value="Rfa2"/>
</dbReference>
<dbReference type="EMBL" id="OU892281">
    <property type="protein sequence ID" value="CAG9769616.1"/>
    <property type="molecule type" value="Genomic_DNA"/>
</dbReference>
<evidence type="ECO:0000256" key="1">
    <source>
        <dbReference type="ARBA" id="ARBA00004123"/>
    </source>
</evidence>
<comment type="subcellular location">
    <subcellularLocation>
        <location evidence="1">Nucleus</location>
    </subcellularLocation>
</comment>
<accession>A0A9N9QGN6</accession>
<keyword evidence="5" id="KW-1185">Reference proteome</keyword>
<dbReference type="InterPro" id="IPR012340">
    <property type="entry name" value="NA-bd_OB-fold"/>
</dbReference>
<sequence length="109" mass="12038">MNFLMPKDIVNGAMLPRFSGKPVSIIGRVRDLDANGMHFTIESTDGLVVKIIPDTPINSPMRGWIEVSGHSTGTEIEAREFVCFDNEDFDCKGYNELCSLLYLVPNAAS</sequence>
<evidence type="ECO:0000256" key="3">
    <source>
        <dbReference type="ARBA" id="ARBA00023242"/>
    </source>
</evidence>
<name>A0A9N9QGN6_9CUCU</name>
<evidence type="ECO:0008006" key="6">
    <source>
        <dbReference type="Google" id="ProtNLM"/>
    </source>
</evidence>
<comment type="similarity">
    <text evidence="2">Belongs to the replication factor A protein 3 family.</text>
</comment>
<dbReference type="Pfam" id="PF08661">
    <property type="entry name" value="Rep_fac-A_3"/>
    <property type="match status" value="1"/>
</dbReference>
<protein>
    <recommendedName>
        <fullName evidence="6">Replication protein A3</fullName>
    </recommendedName>
</protein>
<dbReference type="GO" id="GO:0006260">
    <property type="term" value="P:DNA replication"/>
    <property type="evidence" value="ECO:0007669"/>
    <property type="project" value="InterPro"/>
</dbReference>
<dbReference type="SUPFAM" id="SSF50249">
    <property type="entry name" value="Nucleic acid-binding proteins"/>
    <property type="match status" value="1"/>
</dbReference>
<dbReference type="GO" id="GO:0003684">
    <property type="term" value="F:damaged DNA binding"/>
    <property type="evidence" value="ECO:0007669"/>
    <property type="project" value="TreeGrafter"/>
</dbReference>
<dbReference type="PANTHER" id="PTHR15114:SF1">
    <property type="entry name" value="REPLICATION PROTEIN A 14 KDA SUBUNIT"/>
    <property type="match status" value="1"/>
</dbReference>
<reference evidence="4" key="1">
    <citation type="submission" date="2022-01" db="EMBL/GenBank/DDBJ databases">
        <authorList>
            <person name="King R."/>
        </authorList>
    </citation>
    <scope>NUCLEOTIDE SEQUENCE</scope>
</reference>
<dbReference type="Gene3D" id="2.40.50.140">
    <property type="entry name" value="Nucleic acid-binding proteins"/>
    <property type="match status" value="1"/>
</dbReference>
<keyword evidence="3" id="KW-0539">Nucleus</keyword>
<dbReference type="GO" id="GO:0003697">
    <property type="term" value="F:single-stranded DNA binding"/>
    <property type="evidence" value="ECO:0007669"/>
    <property type="project" value="TreeGrafter"/>
</dbReference>
<gene>
    <name evidence="4" type="ORF">CEUTPL_LOCUS10120</name>
</gene>
<dbReference type="GO" id="GO:0000724">
    <property type="term" value="P:double-strand break repair via homologous recombination"/>
    <property type="evidence" value="ECO:0007669"/>
    <property type="project" value="TreeGrafter"/>
</dbReference>
<dbReference type="Proteomes" id="UP001152799">
    <property type="component" value="Chromosome 5"/>
</dbReference>
<proteinExistence type="inferred from homology"/>
<dbReference type="GO" id="GO:0005662">
    <property type="term" value="C:DNA replication factor A complex"/>
    <property type="evidence" value="ECO:0007669"/>
    <property type="project" value="TreeGrafter"/>
</dbReference>
<dbReference type="GO" id="GO:0006298">
    <property type="term" value="P:mismatch repair"/>
    <property type="evidence" value="ECO:0007669"/>
    <property type="project" value="TreeGrafter"/>
</dbReference>
<dbReference type="GO" id="GO:0006289">
    <property type="term" value="P:nucleotide-excision repair"/>
    <property type="evidence" value="ECO:0007669"/>
    <property type="project" value="TreeGrafter"/>
</dbReference>
<dbReference type="OrthoDB" id="188186at2759"/>
<evidence type="ECO:0000313" key="4">
    <source>
        <dbReference type="EMBL" id="CAG9769616.1"/>
    </source>
</evidence>